<gene>
    <name evidence="2" type="ORF">FEF09_12205</name>
</gene>
<name>A0A5C6LTU6_9BACT</name>
<comment type="caution">
    <text evidence="2">The sequence shown here is derived from an EMBL/GenBank/DDBJ whole genome shotgun (WGS) entry which is preliminary data.</text>
</comment>
<dbReference type="EMBL" id="VOHS01000010">
    <property type="protein sequence ID" value="TWW00104.1"/>
    <property type="molecule type" value="Genomic_DNA"/>
</dbReference>
<organism evidence="2 3">
    <name type="scientific">Chitinophaga pinensis</name>
    <dbReference type="NCBI Taxonomy" id="79329"/>
    <lineage>
        <taxon>Bacteria</taxon>
        <taxon>Pseudomonadati</taxon>
        <taxon>Bacteroidota</taxon>
        <taxon>Chitinophagia</taxon>
        <taxon>Chitinophagales</taxon>
        <taxon>Chitinophagaceae</taxon>
        <taxon>Chitinophaga</taxon>
    </lineage>
</organism>
<sequence length="86" mass="9401">MGKDAHTMGKNILLYPNPAQSSIRFQFSAQQARMSIFDAVGRQVVPASVIYAGQAIDISQLPTGVYLIQLDINGKKTVKHLLKTAE</sequence>
<evidence type="ECO:0000313" key="2">
    <source>
        <dbReference type="EMBL" id="TWW00104.1"/>
    </source>
</evidence>
<feature type="domain" description="Secretion system C-terminal sorting" evidence="1">
    <location>
        <begin position="14"/>
        <end position="81"/>
    </location>
</feature>
<dbReference type="Pfam" id="PF18962">
    <property type="entry name" value="Por_Secre_tail"/>
    <property type="match status" value="1"/>
</dbReference>
<dbReference type="InterPro" id="IPR026444">
    <property type="entry name" value="Secre_tail"/>
</dbReference>
<keyword evidence="3" id="KW-1185">Reference proteome</keyword>
<protein>
    <submittedName>
        <fullName evidence="2">T9SS type A sorting domain-containing protein</fullName>
    </submittedName>
</protein>
<dbReference type="OrthoDB" id="7443339at2"/>
<evidence type="ECO:0000313" key="3">
    <source>
        <dbReference type="Proteomes" id="UP000318815"/>
    </source>
</evidence>
<dbReference type="NCBIfam" id="TIGR04183">
    <property type="entry name" value="Por_Secre_tail"/>
    <property type="match status" value="1"/>
</dbReference>
<dbReference type="AlphaFoldDB" id="A0A5C6LTU6"/>
<proteinExistence type="predicted"/>
<reference evidence="2 3" key="1">
    <citation type="submission" date="2019-08" db="EMBL/GenBank/DDBJ databases">
        <title>Whole genome sequencing of chitin degrading bacteria Chitinophaga pinensis YS16.</title>
        <authorList>
            <person name="Singh R.P."/>
            <person name="Manchanda G."/>
            <person name="Maurya I.K."/>
            <person name="Joshi N.K."/>
            <person name="Srivastava A.K."/>
        </authorList>
    </citation>
    <scope>NUCLEOTIDE SEQUENCE [LARGE SCALE GENOMIC DNA]</scope>
    <source>
        <strain evidence="2 3">YS-16</strain>
    </source>
</reference>
<accession>A0A5C6LTU6</accession>
<evidence type="ECO:0000259" key="1">
    <source>
        <dbReference type="Pfam" id="PF18962"/>
    </source>
</evidence>
<dbReference type="Proteomes" id="UP000318815">
    <property type="component" value="Unassembled WGS sequence"/>
</dbReference>